<keyword evidence="2" id="KW-0808">Transferase</keyword>
<organism evidence="2 3">
    <name type="scientific">Eumeta variegata</name>
    <name type="common">Bagworm moth</name>
    <name type="synonym">Eumeta japonica</name>
    <dbReference type="NCBI Taxonomy" id="151549"/>
    <lineage>
        <taxon>Eukaryota</taxon>
        <taxon>Metazoa</taxon>
        <taxon>Ecdysozoa</taxon>
        <taxon>Arthropoda</taxon>
        <taxon>Hexapoda</taxon>
        <taxon>Insecta</taxon>
        <taxon>Pterygota</taxon>
        <taxon>Neoptera</taxon>
        <taxon>Endopterygota</taxon>
        <taxon>Lepidoptera</taxon>
        <taxon>Glossata</taxon>
        <taxon>Ditrysia</taxon>
        <taxon>Tineoidea</taxon>
        <taxon>Psychidae</taxon>
        <taxon>Oiketicinae</taxon>
        <taxon>Eumeta</taxon>
    </lineage>
</organism>
<dbReference type="GO" id="GO:0000014">
    <property type="term" value="F:single-stranded DNA endodeoxyribonuclease activity"/>
    <property type="evidence" value="ECO:0007669"/>
    <property type="project" value="TreeGrafter"/>
</dbReference>
<evidence type="ECO:0000313" key="3">
    <source>
        <dbReference type="Proteomes" id="UP000299102"/>
    </source>
</evidence>
<dbReference type="InterPro" id="IPR052709">
    <property type="entry name" value="Transposase-MT_Hybrid"/>
</dbReference>
<dbReference type="STRING" id="151549.A0A4C1VL57"/>
<dbReference type="PANTHER" id="PTHR46060">
    <property type="entry name" value="MARINER MOS1 TRANSPOSASE-LIKE PROTEIN"/>
    <property type="match status" value="1"/>
</dbReference>
<evidence type="ECO:0000313" key="2">
    <source>
        <dbReference type="EMBL" id="GBP39353.1"/>
    </source>
</evidence>
<sequence>MSESHVEIRYILKFYYRKEKNATHAAKKNCDVDVLNAVSVRVAQNWLKRFQRGNFDVKDESRSGRPVIDKVDAVLKKLEQGQHISSNNVAEELGINHKTVLIHLKKAGYTKKFDTWIPHELTKRNIMNHVVICESLQKRNETKPF</sequence>
<dbReference type="GO" id="GO:0046975">
    <property type="term" value="F:histone H3K36 methyltransferase activity"/>
    <property type="evidence" value="ECO:0007669"/>
    <property type="project" value="TreeGrafter"/>
</dbReference>
<dbReference type="EMBL" id="BGZK01000364">
    <property type="protein sequence ID" value="GBP39353.1"/>
    <property type="molecule type" value="Genomic_DNA"/>
</dbReference>
<dbReference type="Gene3D" id="1.10.10.1450">
    <property type="match status" value="1"/>
</dbReference>
<dbReference type="GO" id="GO:0044547">
    <property type="term" value="F:DNA topoisomerase binding"/>
    <property type="evidence" value="ECO:0007669"/>
    <property type="project" value="TreeGrafter"/>
</dbReference>
<reference evidence="2 3" key="1">
    <citation type="journal article" date="2019" name="Commun. Biol.">
        <title>The bagworm genome reveals a unique fibroin gene that provides high tensile strength.</title>
        <authorList>
            <person name="Kono N."/>
            <person name="Nakamura H."/>
            <person name="Ohtoshi R."/>
            <person name="Tomita M."/>
            <person name="Numata K."/>
            <person name="Arakawa K."/>
        </authorList>
    </citation>
    <scope>NUCLEOTIDE SEQUENCE [LARGE SCALE GENOMIC DNA]</scope>
</reference>
<dbReference type="GO" id="GO:0005634">
    <property type="term" value="C:nucleus"/>
    <property type="evidence" value="ECO:0007669"/>
    <property type="project" value="TreeGrafter"/>
</dbReference>
<dbReference type="Proteomes" id="UP000299102">
    <property type="component" value="Unassembled WGS sequence"/>
</dbReference>
<protein>
    <submittedName>
        <fullName evidence="2">Histone-lysine N-methyltransferase SETMAR</fullName>
    </submittedName>
</protein>
<dbReference type="GO" id="GO:0042800">
    <property type="term" value="F:histone H3K4 methyltransferase activity"/>
    <property type="evidence" value="ECO:0007669"/>
    <property type="project" value="TreeGrafter"/>
</dbReference>
<dbReference type="GO" id="GO:0031297">
    <property type="term" value="P:replication fork processing"/>
    <property type="evidence" value="ECO:0007669"/>
    <property type="project" value="TreeGrafter"/>
</dbReference>
<dbReference type="PANTHER" id="PTHR46060:SF2">
    <property type="entry name" value="HISTONE-LYSINE N-METHYLTRANSFERASE SETMAR"/>
    <property type="match status" value="1"/>
</dbReference>
<feature type="domain" description="Mos1 transposase HTH" evidence="1">
    <location>
        <begin position="6"/>
        <end position="54"/>
    </location>
</feature>
<dbReference type="GO" id="GO:0003690">
    <property type="term" value="F:double-stranded DNA binding"/>
    <property type="evidence" value="ECO:0007669"/>
    <property type="project" value="TreeGrafter"/>
</dbReference>
<evidence type="ECO:0000259" key="1">
    <source>
        <dbReference type="Pfam" id="PF17906"/>
    </source>
</evidence>
<dbReference type="GO" id="GO:0044774">
    <property type="term" value="P:mitotic DNA integrity checkpoint signaling"/>
    <property type="evidence" value="ECO:0007669"/>
    <property type="project" value="TreeGrafter"/>
</dbReference>
<comment type="caution">
    <text evidence="2">The sequence shown here is derived from an EMBL/GenBank/DDBJ whole genome shotgun (WGS) entry which is preliminary data.</text>
</comment>
<dbReference type="InterPro" id="IPR041426">
    <property type="entry name" value="Mos1_HTH"/>
</dbReference>
<keyword evidence="2" id="KW-0489">Methyltransferase</keyword>
<proteinExistence type="predicted"/>
<dbReference type="GO" id="GO:0006303">
    <property type="term" value="P:double-strand break repair via nonhomologous end joining"/>
    <property type="evidence" value="ECO:0007669"/>
    <property type="project" value="TreeGrafter"/>
</dbReference>
<dbReference type="GO" id="GO:0000729">
    <property type="term" value="P:DNA double-strand break processing"/>
    <property type="evidence" value="ECO:0007669"/>
    <property type="project" value="TreeGrafter"/>
</dbReference>
<dbReference type="AlphaFoldDB" id="A0A4C1VL57"/>
<dbReference type="OrthoDB" id="616263at2759"/>
<dbReference type="GO" id="GO:0000793">
    <property type="term" value="C:condensed chromosome"/>
    <property type="evidence" value="ECO:0007669"/>
    <property type="project" value="TreeGrafter"/>
</dbReference>
<dbReference type="GO" id="GO:0035861">
    <property type="term" value="C:site of double-strand break"/>
    <property type="evidence" value="ECO:0007669"/>
    <property type="project" value="TreeGrafter"/>
</dbReference>
<accession>A0A4C1VL57</accession>
<dbReference type="GO" id="GO:0015074">
    <property type="term" value="P:DNA integration"/>
    <property type="evidence" value="ECO:0007669"/>
    <property type="project" value="TreeGrafter"/>
</dbReference>
<gene>
    <name evidence="2" type="primary">SETMAR</name>
    <name evidence="2" type="ORF">EVAR_24335_1</name>
</gene>
<dbReference type="Pfam" id="PF17906">
    <property type="entry name" value="HTH_48"/>
    <property type="match status" value="1"/>
</dbReference>
<dbReference type="GO" id="GO:0032259">
    <property type="term" value="P:methylation"/>
    <property type="evidence" value="ECO:0007669"/>
    <property type="project" value="UniProtKB-KW"/>
</dbReference>
<dbReference type="GO" id="GO:0003697">
    <property type="term" value="F:single-stranded DNA binding"/>
    <property type="evidence" value="ECO:0007669"/>
    <property type="project" value="TreeGrafter"/>
</dbReference>
<keyword evidence="3" id="KW-1185">Reference proteome</keyword>
<name>A0A4C1VL57_EUMVA</name>